<dbReference type="Proteomes" id="UP001058602">
    <property type="component" value="Chromosome 1"/>
</dbReference>
<proteinExistence type="predicted"/>
<gene>
    <name evidence="1" type="ORF">NP165_12410</name>
</gene>
<dbReference type="RefSeq" id="WP_257084217.1">
    <property type="nucleotide sequence ID" value="NZ_CP102096.1"/>
</dbReference>
<keyword evidence="2" id="KW-1185">Reference proteome</keyword>
<evidence type="ECO:0008006" key="3">
    <source>
        <dbReference type="Google" id="ProtNLM"/>
    </source>
</evidence>
<dbReference type="EMBL" id="CP102096">
    <property type="protein sequence ID" value="UUM30469.1"/>
    <property type="molecule type" value="Genomic_DNA"/>
</dbReference>
<organism evidence="1 2">
    <name type="scientific">Vibrio japonicus</name>
    <dbReference type="NCBI Taxonomy" id="1824638"/>
    <lineage>
        <taxon>Bacteria</taxon>
        <taxon>Pseudomonadati</taxon>
        <taxon>Pseudomonadota</taxon>
        <taxon>Gammaproteobacteria</taxon>
        <taxon>Vibrionales</taxon>
        <taxon>Vibrionaceae</taxon>
        <taxon>Vibrio</taxon>
    </lineage>
</organism>
<protein>
    <recommendedName>
        <fullName evidence="3">Capsular biosynthesis protein</fullName>
    </recommendedName>
</protein>
<accession>A0ABY5LHU7</accession>
<evidence type="ECO:0000313" key="1">
    <source>
        <dbReference type="EMBL" id="UUM30469.1"/>
    </source>
</evidence>
<sequence>MCANVLVFIDCYERVSFFTRIAKAGEKYGHVFSFLTDSISSHKELMRQGFNSYLLKRPGVPSERSEEYKTSLDVLNGNQSEKYAKFYGHSIRESISGINRSFKYIFVWNGSSTAGLSLKYYAKLNDIKVGYFEISNLPNKLFVDPEGVNAKSWLYAHVDVLDGLPDVSQEQFDEWKEQWRLSKKELLPQTKLLGTNKYNYYFDRIFSLVSFLPFSNEFSLRWPKSRKKINLNGDKVDIDKGYVFLPLQVSGDSQLKINSNVGNLQAIDLAYKVAAEYCYPLFIKIHPAEFDECRIKEIYSYISGRDIFIVNMDTNFLIEKSRCVCVINSTVGLEAIILEKKVVVLGRAIYQEFDQRRLKSFIANWLVNIDYFSTDEVSIHEYAEIIKRIEVV</sequence>
<evidence type="ECO:0000313" key="2">
    <source>
        <dbReference type="Proteomes" id="UP001058602"/>
    </source>
</evidence>
<name>A0ABY5LHU7_9VIBR</name>
<dbReference type="Pfam" id="PF05159">
    <property type="entry name" value="Capsule_synth"/>
    <property type="match status" value="1"/>
</dbReference>
<dbReference type="InterPro" id="IPR007833">
    <property type="entry name" value="Capsule_polysaccharide_synth"/>
</dbReference>
<reference evidence="1" key="1">
    <citation type="submission" date="2022-07" db="EMBL/GenBank/DDBJ databases">
        <title>Complete genome of Vibrio japonicus strain JCM 31412T and phylogenomic assessment of the Nereis clade of the genus Vibrio.</title>
        <authorList>
            <person name="Shlafstein M.D."/>
            <person name="Emsley S.A."/>
            <person name="Ushijima B."/>
            <person name="Videau P."/>
            <person name="Saw J.H."/>
        </authorList>
    </citation>
    <scope>NUCLEOTIDE SEQUENCE</scope>
    <source>
        <strain evidence="1">JCM 31412</strain>
    </source>
</reference>